<reference evidence="1 2" key="2">
    <citation type="journal article" date="2019" name="G3 (Bethesda)">
        <title>Hybrid Assembly of the Genome of the Entomopathogenic Nematode Steinernema carpocapsae Identifies the X-Chromosome.</title>
        <authorList>
            <person name="Serra L."/>
            <person name="Macchietto M."/>
            <person name="Macias-Munoz A."/>
            <person name="McGill C.J."/>
            <person name="Rodriguez I.M."/>
            <person name="Rodriguez B."/>
            <person name="Murad R."/>
            <person name="Mortazavi A."/>
        </authorList>
    </citation>
    <scope>NUCLEOTIDE SEQUENCE [LARGE SCALE GENOMIC DNA]</scope>
    <source>
        <strain evidence="1 2">ALL</strain>
    </source>
</reference>
<keyword evidence="2" id="KW-1185">Reference proteome</keyword>
<dbReference type="EMBL" id="AZBU02000001">
    <property type="protein sequence ID" value="TMS39317.1"/>
    <property type="molecule type" value="Genomic_DNA"/>
</dbReference>
<comment type="caution">
    <text evidence="1">The sequence shown here is derived from an EMBL/GenBank/DDBJ whole genome shotgun (WGS) entry which is preliminary data.</text>
</comment>
<sequence length="72" mass="8421">MIVVDRSGMRRCRQRVWMPTLAGGQARTVHAKGITDCKRKHKNVTECIQIEHLQAKSQMHIWDQTTKKIYLC</sequence>
<name>A0A4U8V506_STECR</name>
<gene>
    <name evidence="1" type="ORF">L596_005865</name>
</gene>
<accession>A0A4U8V506</accession>
<dbReference type="Proteomes" id="UP000298663">
    <property type="component" value="Chromosome X"/>
</dbReference>
<reference evidence="1 2" key="1">
    <citation type="journal article" date="2015" name="Genome Biol.">
        <title>Comparative genomics of Steinernema reveals deeply conserved gene regulatory networks.</title>
        <authorList>
            <person name="Dillman A.R."/>
            <person name="Macchietto M."/>
            <person name="Porter C.F."/>
            <person name="Rogers A."/>
            <person name="Williams B."/>
            <person name="Antoshechkin I."/>
            <person name="Lee M.M."/>
            <person name="Goodwin Z."/>
            <person name="Lu X."/>
            <person name="Lewis E.E."/>
            <person name="Goodrich-Blair H."/>
            <person name="Stock S.P."/>
            <person name="Adams B.J."/>
            <person name="Sternberg P.W."/>
            <person name="Mortazavi A."/>
        </authorList>
    </citation>
    <scope>NUCLEOTIDE SEQUENCE [LARGE SCALE GENOMIC DNA]</scope>
    <source>
        <strain evidence="1 2">ALL</strain>
    </source>
</reference>
<protein>
    <submittedName>
        <fullName evidence="1">Uncharacterized protein</fullName>
    </submittedName>
</protein>
<organism evidence="1 2">
    <name type="scientific">Steinernema carpocapsae</name>
    <name type="common">Entomopathogenic nematode</name>
    <dbReference type="NCBI Taxonomy" id="34508"/>
    <lineage>
        <taxon>Eukaryota</taxon>
        <taxon>Metazoa</taxon>
        <taxon>Ecdysozoa</taxon>
        <taxon>Nematoda</taxon>
        <taxon>Chromadorea</taxon>
        <taxon>Rhabditida</taxon>
        <taxon>Tylenchina</taxon>
        <taxon>Panagrolaimomorpha</taxon>
        <taxon>Strongyloidoidea</taxon>
        <taxon>Steinernematidae</taxon>
        <taxon>Steinernema</taxon>
    </lineage>
</organism>
<dbReference type="EMBL" id="CM016762">
    <property type="protein sequence ID" value="TMS39317.1"/>
    <property type="molecule type" value="Genomic_DNA"/>
</dbReference>
<evidence type="ECO:0000313" key="1">
    <source>
        <dbReference type="EMBL" id="TMS39317.1"/>
    </source>
</evidence>
<evidence type="ECO:0000313" key="2">
    <source>
        <dbReference type="Proteomes" id="UP000298663"/>
    </source>
</evidence>
<proteinExistence type="predicted"/>
<dbReference type="AlphaFoldDB" id="A0A4U8V506"/>